<feature type="signal peptide" evidence="5">
    <location>
        <begin position="1"/>
        <end position="26"/>
    </location>
</feature>
<dbReference type="Pfam" id="PF25001">
    <property type="entry name" value="Aegyptin_C"/>
    <property type="match status" value="1"/>
</dbReference>
<dbReference type="InterPro" id="IPR056799">
    <property type="entry name" value="ALL3/gSG7_salivary-like_helix"/>
</dbReference>
<sequence>MAARMTIMVPLAVALICLLQVEPGIAANSHIRTVLKLFRSIDLDNSKKSFYLTAAKYGIQTQLREPIMRIVGGYLPSAKVSEACLKNMIAEVYGIEGEFYAKFSYACENHDPYSVECLEDARHDYLTKLVELFKETKKCLRE</sequence>
<comment type="subcellular location">
    <subcellularLocation>
        <location evidence="1">Secreted</location>
    </subcellularLocation>
</comment>
<evidence type="ECO:0000256" key="2">
    <source>
        <dbReference type="ARBA" id="ARBA00022525"/>
    </source>
</evidence>
<dbReference type="AlphaFoldDB" id="A0A2M4A8W8"/>
<dbReference type="GO" id="GO:0005576">
    <property type="term" value="C:extracellular region"/>
    <property type="evidence" value="ECO:0007669"/>
    <property type="project" value="UniProtKB-SubCell"/>
</dbReference>
<evidence type="ECO:0000256" key="1">
    <source>
        <dbReference type="ARBA" id="ARBA00004613"/>
    </source>
</evidence>
<dbReference type="EMBL" id="GGFK01003925">
    <property type="protein sequence ID" value="MBW37246.1"/>
    <property type="molecule type" value="Transcribed_RNA"/>
</dbReference>
<proteinExistence type="predicted"/>
<dbReference type="GO" id="GO:0090729">
    <property type="term" value="F:toxin activity"/>
    <property type="evidence" value="ECO:0007669"/>
    <property type="project" value="UniProtKB-KW"/>
</dbReference>
<feature type="domain" description="Aegyptin/gSG7 salivary protein-like four-helix bundle" evidence="6">
    <location>
        <begin position="27"/>
        <end position="140"/>
    </location>
</feature>
<protein>
    <submittedName>
        <fullName evidence="7">Putative secreted protein</fullName>
    </submittedName>
</protein>
<keyword evidence="3" id="KW-0800">Toxin</keyword>
<evidence type="ECO:0000259" key="6">
    <source>
        <dbReference type="Pfam" id="PF25001"/>
    </source>
</evidence>
<evidence type="ECO:0000313" key="7">
    <source>
        <dbReference type="EMBL" id="MBW37246.1"/>
    </source>
</evidence>
<keyword evidence="5" id="KW-0732">Signal</keyword>
<accession>A0A2M4A8W8</accession>
<keyword evidence="2" id="KW-0964">Secreted</keyword>
<reference evidence="7" key="1">
    <citation type="submission" date="2018-01" db="EMBL/GenBank/DDBJ databases">
        <title>An insight into the sialome of Amazonian anophelines.</title>
        <authorList>
            <person name="Ribeiro J.M."/>
            <person name="Scarpassa V."/>
            <person name="Calvo E."/>
        </authorList>
    </citation>
    <scope>NUCLEOTIDE SEQUENCE</scope>
    <source>
        <tissue evidence="7">Salivary glands</tissue>
    </source>
</reference>
<evidence type="ECO:0000256" key="5">
    <source>
        <dbReference type="SAM" id="SignalP"/>
    </source>
</evidence>
<evidence type="ECO:0000256" key="4">
    <source>
        <dbReference type="ARBA" id="ARBA00023157"/>
    </source>
</evidence>
<feature type="chain" id="PRO_5014727443" evidence="5">
    <location>
        <begin position="27"/>
        <end position="142"/>
    </location>
</feature>
<keyword evidence="4" id="KW-1015">Disulfide bond</keyword>
<organism evidence="7">
    <name type="scientific">Anopheles triannulatus</name>
    <dbReference type="NCBI Taxonomy" id="58253"/>
    <lineage>
        <taxon>Eukaryota</taxon>
        <taxon>Metazoa</taxon>
        <taxon>Ecdysozoa</taxon>
        <taxon>Arthropoda</taxon>
        <taxon>Hexapoda</taxon>
        <taxon>Insecta</taxon>
        <taxon>Pterygota</taxon>
        <taxon>Neoptera</taxon>
        <taxon>Endopterygota</taxon>
        <taxon>Diptera</taxon>
        <taxon>Nematocera</taxon>
        <taxon>Culicoidea</taxon>
        <taxon>Culicidae</taxon>
        <taxon>Anophelinae</taxon>
        <taxon>Anopheles</taxon>
    </lineage>
</organism>
<name>A0A2M4A8W8_9DIPT</name>
<evidence type="ECO:0000256" key="3">
    <source>
        <dbReference type="ARBA" id="ARBA00022656"/>
    </source>
</evidence>